<sequence length="150" mass="16791">MNSVDLDTMLIEWQCQKLVTRSINLLDQSRWQELSECYSEDAVLHRPSAPLDKIEGRAAILKSFTERPSKETCHALSNIEVTVHDAQSATVASRVVLFSGEQKAPDIETIIAAKASVFIGRFVDDLKKVDDTWLIAKRQGSIELKFNGSE</sequence>
<dbReference type="SUPFAM" id="SSF54427">
    <property type="entry name" value="NTF2-like"/>
    <property type="match status" value="1"/>
</dbReference>
<dbReference type="InterPro" id="IPR037401">
    <property type="entry name" value="SnoaL-like"/>
</dbReference>
<protein>
    <recommendedName>
        <fullName evidence="1">SnoaL-like domain-containing protein</fullName>
    </recommendedName>
</protein>
<dbReference type="EMBL" id="QKRA01000006">
    <property type="protein sequence ID" value="RDL43757.1"/>
    <property type="molecule type" value="Genomic_DNA"/>
</dbReference>
<keyword evidence="3" id="KW-1185">Reference proteome</keyword>
<dbReference type="AlphaFoldDB" id="A0A370U7K6"/>
<dbReference type="RefSeq" id="WP_115468675.1">
    <property type="nucleotide sequence ID" value="NZ_QKRA01000006.1"/>
</dbReference>
<dbReference type="CDD" id="cd00531">
    <property type="entry name" value="NTF2_like"/>
    <property type="match status" value="1"/>
</dbReference>
<evidence type="ECO:0000259" key="1">
    <source>
        <dbReference type="Pfam" id="PF13577"/>
    </source>
</evidence>
<reference evidence="2 3" key="1">
    <citation type="submission" date="2018-06" db="EMBL/GenBank/DDBJ databases">
        <title>Marinomonas sp. YLB-05 draft genome sequence.</title>
        <authorList>
            <person name="Yu L."/>
            <person name="Tang X."/>
        </authorList>
    </citation>
    <scope>NUCLEOTIDE SEQUENCE [LARGE SCALE GENOMIC DNA]</scope>
    <source>
        <strain evidence="2 3">YLB-05</strain>
    </source>
</reference>
<feature type="domain" description="SnoaL-like" evidence="1">
    <location>
        <begin position="11"/>
        <end position="138"/>
    </location>
</feature>
<accession>A0A370U7K6</accession>
<dbReference type="Pfam" id="PF13577">
    <property type="entry name" value="SnoaL_4"/>
    <property type="match status" value="1"/>
</dbReference>
<evidence type="ECO:0000313" key="2">
    <source>
        <dbReference type="EMBL" id="RDL43757.1"/>
    </source>
</evidence>
<name>A0A370U7K6_9GAMM</name>
<proteinExistence type="predicted"/>
<organism evidence="2 3">
    <name type="scientific">Marinomonas piezotolerans</name>
    <dbReference type="NCBI Taxonomy" id="2213058"/>
    <lineage>
        <taxon>Bacteria</taxon>
        <taxon>Pseudomonadati</taxon>
        <taxon>Pseudomonadota</taxon>
        <taxon>Gammaproteobacteria</taxon>
        <taxon>Oceanospirillales</taxon>
        <taxon>Oceanospirillaceae</taxon>
        <taxon>Marinomonas</taxon>
    </lineage>
</organism>
<dbReference type="Gene3D" id="3.10.450.50">
    <property type="match status" value="1"/>
</dbReference>
<evidence type="ECO:0000313" key="3">
    <source>
        <dbReference type="Proteomes" id="UP000254326"/>
    </source>
</evidence>
<gene>
    <name evidence="2" type="ORF">DN730_13500</name>
</gene>
<dbReference type="Proteomes" id="UP000254326">
    <property type="component" value="Unassembled WGS sequence"/>
</dbReference>
<dbReference type="InterPro" id="IPR032710">
    <property type="entry name" value="NTF2-like_dom_sf"/>
</dbReference>
<comment type="caution">
    <text evidence="2">The sequence shown here is derived from an EMBL/GenBank/DDBJ whole genome shotgun (WGS) entry which is preliminary data.</text>
</comment>
<dbReference type="OrthoDB" id="9102349at2"/>